<dbReference type="CDD" id="cd09154">
    <property type="entry name" value="PLDc_SMU_988_like_1"/>
    <property type="match status" value="1"/>
</dbReference>
<dbReference type="RefSeq" id="WP_249294138.1">
    <property type="nucleotide sequence ID" value="NZ_JACRSV010000001.1"/>
</dbReference>
<reference evidence="15" key="1">
    <citation type="submission" date="2020-08" db="EMBL/GenBank/DDBJ databases">
        <title>Genome public.</title>
        <authorList>
            <person name="Liu C."/>
            <person name="Sun Q."/>
        </authorList>
    </citation>
    <scope>NUCLEOTIDE SEQUENCE</scope>
    <source>
        <strain evidence="15">NSJ-33</strain>
    </source>
</reference>
<feature type="transmembrane region" description="Helical" evidence="13">
    <location>
        <begin position="38"/>
        <end position="56"/>
    </location>
</feature>
<keyword evidence="3" id="KW-0444">Lipid biosynthesis</keyword>
<dbReference type="SMART" id="SM00155">
    <property type="entry name" value="PLDc"/>
    <property type="match status" value="2"/>
</dbReference>
<keyword evidence="4" id="KW-0808">Transferase</keyword>
<dbReference type="CDD" id="cd09160">
    <property type="entry name" value="PLDc_SMU_988_like_2"/>
    <property type="match status" value="1"/>
</dbReference>
<dbReference type="PANTHER" id="PTHR21248">
    <property type="entry name" value="CARDIOLIPIN SYNTHASE"/>
    <property type="match status" value="1"/>
</dbReference>
<evidence type="ECO:0000256" key="12">
    <source>
        <dbReference type="NCBIfam" id="TIGR04265"/>
    </source>
</evidence>
<evidence type="ECO:0000256" key="6">
    <source>
        <dbReference type="ARBA" id="ARBA00022737"/>
    </source>
</evidence>
<dbReference type="AlphaFoldDB" id="A0A926E1G6"/>
<dbReference type="PANTHER" id="PTHR21248:SF22">
    <property type="entry name" value="PHOSPHOLIPASE D"/>
    <property type="match status" value="1"/>
</dbReference>
<keyword evidence="11" id="KW-1208">Phospholipid metabolism</keyword>
<dbReference type="Gene3D" id="3.30.870.10">
    <property type="entry name" value="Endonuclease Chain A"/>
    <property type="match status" value="2"/>
</dbReference>
<comment type="subcellular location">
    <subcellularLocation>
        <location evidence="1">Cell membrane</location>
        <topology evidence="1">Multi-pass membrane protein</topology>
    </subcellularLocation>
</comment>
<keyword evidence="5 13" id="KW-0812">Transmembrane</keyword>
<evidence type="ECO:0000256" key="5">
    <source>
        <dbReference type="ARBA" id="ARBA00022692"/>
    </source>
</evidence>
<feature type="transmembrane region" description="Helical" evidence="13">
    <location>
        <begin position="68"/>
        <end position="86"/>
    </location>
</feature>
<evidence type="ECO:0000256" key="2">
    <source>
        <dbReference type="ARBA" id="ARBA00022475"/>
    </source>
</evidence>
<dbReference type="EMBL" id="JACRSV010000001">
    <property type="protein sequence ID" value="MBC8559242.1"/>
    <property type="molecule type" value="Genomic_DNA"/>
</dbReference>
<organism evidence="15 16">
    <name type="scientific">Fumia xinanensis</name>
    <dbReference type="NCBI Taxonomy" id="2763659"/>
    <lineage>
        <taxon>Bacteria</taxon>
        <taxon>Bacillati</taxon>
        <taxon>Bacillota</taxon>
        <taxon>Clostridia</taxon>
        <taxon>Eubacteriales</taxon>
        <taxon>Oscillospiraceae</taxon>
        <taxon>Fumia</taxon>
    </lineage>
</organism>
<keyword evidence="8" id="KW-0443">Lipid metabolism</keyword>
<keyword evidence="2" id="KW-1003">Cell membrane</keyword>
<dbReference type="InterPro" id="IPR001736">
    <property type="entry name" value="PLipase_D/transphosphatidylase"/>
</dbReference>
<evidence type="ECO:0000256" key="1">
    <source>
        <dbReference type="ARBA" id="ARBA00004651"/>
    </source>
</evidence>
<evidence type="ECO:0000256" key="13">
    <source>
        <dbReference type="SAM" id="Phobius"/>
    </source>
</evidence>
<gene>
    <name evidence="15" type="primary">cls</name>
    <name evidence="15" type="ORF">H8710_04070</name>
</gene>
<evidence type="ECO:0000256" key="4">
    <source>
        <dbReference type="ARBA" id="ARBA00022679"/>
    </source>
</evidence>
<keyword evidence="10" id="KW-0594">Phospholipid biosynthesis</keyword>
<keyword evidence="7 13" id="KW-1133">Transmembrane helix</keyword>
<evidence type="ECO:0000256" key="8">
    <source>
        <dbReference type="ARBA" id="ARBA00023098"/>
    </source>
</evidence>
<dbReference type="SUPFAM" id="SSF56024">
    <property type="entry name" value="Phospholipase D/nuclease"/>
    <property type="match status" value="2"/>
</dbReference>
<feature type="transmembrane region" description="Helical" evidence="13">
    <location>
        <begin position="12"/>
        <end position="32"/>
    </location>
</feature>
<dbReference type="InterPro" id="IPR025202">
    <property type="entry name" value="PLD-like_dom"/>
</dbReference>
<dbReference type="EC" id="2.7.8.-" evidence="12"/>
<keyword evidence="16" id="KW-1185">Reference proteome</keyword>
<feature type="domain" description="PLD phosphodiesterase" evidence="14">
    <location>
        <begin position="243"/>
        <end position="270"/>
    </location>
</feature>
<dbReference type="GO" id="GO:0032049">
    <property type="term" value="P:cardiolipin biosynthetic process"/>
    <property type="evidence" value="ECO:0007669"/>
    <property type="project" value="UniProtKB-UniRule"/>
</dbReference>
<dbReference type="GO" id="GO:0005886">
    <property type="term" value="C:plasma membrane"/>
    <property type="evidence" value="ECO:0007669"/>
    <property type="project" value="UniProtKB-SubCell"/>
</dbReference>
<proteinExistence type="predicted"/>
<dbReference type="Pfam" id="PF13396">
    <property type="entry name" value="PLDc_N"/>
    <property type="match status" value="1"/>
</dbReference>
<feature type="domain" description="PLD phosphodiesterase" evidence="14">
    <location>
        <begin position="419"/>
        <end position="446"/>
    </location>
</feature>
<comment type="caution">
    <text evidence="15">The sequence shown here is derived from an EMBL/GenBank/DDBJ whole genome shotgun (WGS) entry which is preliminary data.</text>
</comment>
<dbReference type="InterPro" id="IPR027379">
    <property type="entry name" value="CLS_N"/>
</dbReference>
<name>A0A926E1G6_9FIRM</name>
<dbReference type="Proteomes" id="UP000610760">
    <property type="component" value="Unassembled WGS sequence"/>
</dbReference>
<evidence type="ECO:0000256" key="10">
    <source>
        <dbReference type="ARBA" id="ARBA00023209"/>
    </source>
</evidence>
<evidence type="ECO:0000259" key="14">
    <source>
        <dbReference type="PROSITE" id="PS50035"/>
    </source>
</evidence>
<evidence type="ECO:0000256" key="7">
    <source>
        <dbReference type="ARBA" id="ARBA00022989"/>
    </source>
</evidence>
<dbReference type="NCBIfam" id="TIGR04265">
    <property type="entry name" value="bac_cardiolipin"/>
    <property type="match status" value="1"/>
</dbReference>
<protein>
    <recommendedName>
        <fullName evidence="12">Cardiolipin synthase</fullName>
        <ecNumber evidence="12">2.7.8.-</ecNumber>
    </recommendedName>
</protein>
<evidence type="ECO:0000256" key="3">
    <source>
        <dbReference type="ARBA" id="ARBA00022516"/>
    </source>
</evidence>
<dbReference type="GO" id="GO:0008808">
    <property type="term" value="F:cardiolipin synthase activity"/>
    <property type="evidence" value="ECO:0007669"/>
    <property type="project" value="UniProtKB-UniRule"/>
</dbReference>
<evidence type="ECO:0000313" key="15">
    <source>
        <dbReference type="EMBL" id="MBC8559242.1"/>
    </source>
</evidence>
<dbReference type="InterPro" id="IPR022924">
    <property type="entry name" value="Cardiolipin_synthase"/>
</dbReference>
<evidence type="ECO:0000256" key="11">
    <source>
        <dbReference type="ARBA" id="ARBA00023264"/>
    </source>
</evidence>
<accession>A0A926E1G6</accession>
<evidence type="ECO:0000313" key="16">
    <source>
        <dbReference type="Proteomes" id="UP000610760"/>
    </source>
</evidence>
<sequence>MKKFVQFLTSRLFIFALLILLQAAVLVCGLLWLQELSVYFYIFCEILSLIIVFSIVSKQDNPMYKIAWIIPIMMVPVLGGFFYLLFGKRNISPRIRRRLEQLNVKNENLHVQNAEIMAEMRENPQAAKQAAYIAQTVGYPVYKNTETIFLTPGEEKFVVMIEELKKAKKFIFLEYFIIEEGKMWNPILDILADKVKEGVDVRVMYDDLGSIGTLPTHYYKKMQERGIKVQVFNPFRPSLDVFMNYRDHRKICVIDGNVGITGGINLADEYINAYEKHGYWKDSSILLRGDAVWSLTTMFLTIWESETGADENYELYRPTNLYQNDGFVQPFADSPIDWELSGENVYMNMINSATKNICIETPYLIVDNEMMTALCLAAKSGVRVDIVTPHIADKWFVHEVTRSNYKQLIQAGVNIYEFTPGFIHAKVVVVDDEYAVVGTQNFDYRSFYLHFECGVWMYRSSAIQQVTADFKEILKVSQKMTLEDCKIPWYMRPIRGFLKVFAPLM</sequence>
<evidence type="ECO:0000256" key="9">
    <source>
        <dbReference type="ARBA" id="ARBA00023136"/>
    </source>
</evidence>
<dbReference type="Pfam" id="PF13091">
    <property type="entry name" value="PLDc_2"/>
    <property type="match status" value="2"/>
</dbReference>
<keyword evidence="9 13" id="KW-0472">Membrane</keyword>
<keyword evidence="6" id="KW-0677">Repeat</keyword>
<dbReference type="PROSITE" id="PS50035">
    <property type="entry name" value="PLD"/>
    <property type="match status" value="2"/>
</dbReference>